<dbReference type="Proteomes" id="UP000887116">
    <property type="component" value="Unassembled WGS sequence"/>
</dbReference>
<gene>
    <name evidence="1" type="ORF">TNCT_654901</name>
</gene>
<proteinExistence type="predicted"/>
<comment type="caution">
    <text evidence="1">The sequence shown here is derived from an EMBL/GenBank/DDBJ whole genome shotgun (WGS) entry which is preliminary data.</text>
</comment>
<name>A0A8X6LTS1_TRICU</name>
<evidence type="ECO:0000313" key="2">
    <source>
        <dbReference type="Proteomes" id="UP000887116"/>
    </source>
</evidence>
<evidence type="ECO:0000313" key="1">
    <source>
        <dbReference type="EMBL" id="GFR19674.1"/>
    </source>
</evidence>
<protein>
    <submittedName>
        <fullName evidence="1">Uncharacterized protein</fullName>
    </submittedName>
</protein>
<dbReference type="EMBL" id="BMAO01017970">
    <property type="protein sequence ID" value="GFR19674.1"/>
    <property type="molecule type" value="Genomic_DNA"/>
</dbReference>
<dbReference type="AlphaFoldDB" id="A0A8X6LTS1"/>
<sequence>MDWWVVLCNSLDQKPFWKKRVAGIKVPDALWENMAAIVQDIMETLRSGLNIWKTDFWGICFCELNAGNEHWLLIGSDF</sequence>
<accession>A0A8X6LTS1</accession>
<reference evidence="1" key="1">
    <citation type="submission" date="2020-07" db="EMBL/GenBank/DDBJ databases">
        <title>Multicomponent nature underlies the extraordinary mechanical properties of spider dragline silk.</title>
        <authorList>
            <person name="Kono N."/>
            <person name="Nakamura H."/>
            <person name="Mori M."/>
            <person name="Yoshida Y."/>
            <person name="Ohtoshi R."/>
            <person name="Malay A.D."/>
            <person name="Moran D.A.P."/>
            <person name="Tomita M."/>
            <person name="Numata K."/>
            <person name="Arakawa K."/>
        </authorList>
    </citation>
    <scope>NUCLEOTIDE SEQUENCE</scope>
</reference>
<organism evidence="1 2">
    <name type="scientific">Trichonephila clavata</name>
    <name type="common">Joro spider</name>
    <name type="synonym">Nephila clavata</name>
    <dbReference type="NCBI Taxonomy" id="2740835"/>
    <lineage>
        <taxon>Eukaryota</taxon>
        <taxon>Metazoa</taxon>
        <taxon>Ecdysozoa</taxon>
        <taxon>Arthropoda</taxon>
        <taxon>Chelicerata</taxon>
        <taxon>Arachnida</taxon>
        <taxon>Araneae</taxon>
        <taxon>Araneomorphae</taxon>
        <taxon>Entelegynae</taxon>
        <taxon>Araneoidea</taxon>
        <taxon>Nephilidae</taxon>
        <taxon>Trichonephila</taxon>
    </lineage>
</organism>
<keyword evidence="2" id="KW-1185">Reference proteome</keyword>